<protein>
    <submittedName>
        <fullName evidence="3">O-succinylbenzoic acid--CoA ligase</fullName>
        <ecNumber evidence="3">6.2.1.26</ecNumber>
    </submittedName>
</protein>
<accession>A0A4U6QEX9</accession>
<dbReference type="Proteomes" id="UP000306985">
    <property type="component" value="Unassembled WGS sequence"/>
</dbReference>
<keyword evidence="4" id="KW-1185">Reference proteome</keyword>
<dbReference type="InterPro" id="IPR000873">
    <property type="entry name" value="AMP-dep_synth/lig_dom"/>
</dbReference>
<dbReference type="EMBL" id="SZZH01000003">
    <property type="protein sequence ID" value="TKV58582.1"/>
    <property type="molecule type" value="Genomic_DNA"/>
</dbReference>
<dbReference type="EC" id="6.2.1.26" evidence="3"/>
<dbReference type="InterPro" id="IPR045851">
    <property type="entry name" value="AMP-bd_C_sf"/>
</dbReference>
<dbReference type="InterPro" id="IPR025110">
    <property type="entry name" value="AMP-bd_C"/>
</dbReference>
<comment type="caution">
    <text evidence="3">The sequence shown here is derived from an EMBL/GenBank/DDBJ whole genome shotgun (WGS) entry which is preliminary data.</text>
</comment>
<evidence type="ECO:0000259" key="1">
    <source>
        <dbReference type="Pfam" id="PF00501"/>
    </source>
</evidence>
<dbReference type="Pfam" id="PF00501">
    <property type="entry name" value="AMP-binding"/>
    <property type="match status" value="1"/>
</dbReference>
<dbReference type="InterPro" id="IPR020845">
    <property type="entry name" value="AMP-binding_CS"/>
</dbReference>
<sequence length="416" mass="41911">MSTPPRPYRPVVPLPLPPGPAVLDLLPQLADALAGRGPARLPVPADDPAAAARLVDALAGGPLGPGEDDPADPTAFVVGTSGSTGPPKGALLPVSALAASAAATTDRLAGGAAAPGTWLLTVPPHHVAGLQVLLRSLVAGTEPVVLAPPFRADRFARAVARLPAGPRYVSLVPTQLSRVLADPTATAALATFTAVLVGGAATDPVLLAAARTAGARVVTTYGMSETCGGCVYDGVPLAGVRAELLPGGEEPATDGVGRVRLRGPVVARGYRGRPADPAFGSDDEGRWFATADLARWSTDGHLQVIGRVDDVLVTGGEKVHPVLVETAVAGVAGVGAVVVVGVPDARWGQRVVAVVVTDGGDGPDEQAIATAARTAGGRAAVPRMVLTIDELPLRGPGKPDRTALTAWATQRVDRDG</sequence>
<dbReference type="InterPro" id="IPR050237">
    <property type="entry name" value="ATP-dep_AMP-bd_enzyme"/>
</dbReference>
<dbReference type="Gene3D" id="3.40.50.12780">
    <property type="entry name" value="N-terminal domain of ligase-like"/>
    <property type="match status" value="1"/>
</dbReference>
<feature type="domain" description="AMP-binding enzyme C-terminal" evidence="2">
    <location>
        <begin position="324"/>
        <end position="398"/>
    </location>
</feature>
<proteinExistence type="predicted"/>
<dbReference type="NCBIfam" id="NF005877">
    <property type="entry name" value="PRK07824.1"/>
    <property type="match status" value="1"/>
</dbReference>
<reference evidence="3 4" key="1">
    <citation type="submission" date="2019-05" db="EMBL/GenBank/DDBJ databases">
        <title>Nakamurella sp. N5BH11, whole genome shotgun sequence.</title>
        <authorList>
            <person name="Tuo L."/>
        </authorList>
    </citation>
    <scope>NUCLEOTIDE SEQUENCE [LARGE SCALE GENOMIC DNA]</scope>
    <source>
        <strain evidence="3 4">N5BH11</strain>
    </source>
</reference>
<evidence type="ECO:0000313" key="4">
    <source>
        <dbReference type="Proteomes" id="UP000306985"/>
    </source>
</evidence>
<dbReference type="PROSITE" id="PS00455">
    <property type="entry name" value="AMP_BINDING"/>
    <property type="match status" value="1"/>
</dbReference>
<dbReference type="PANTHER" id="PTHR43767">
    <property type="entry name" value="LONG-CHAIN-FATTY-ACID--COA LIGASE"/>
    <property type="match status" value="1"/>
</dbReference>
<dbReference type="Gene3D" id="3.30.300.30">
    <property type="match status" value="1"/>
</dbReference>
<dbReference type="PANTHER" id="PTHR43767:SF1">
    <property type="entry name" value="NONRIBOSOMAL PEPTIDE SYNTHASE PES1 (EUROFUNG)-RELATED"/>
    <property type="match status" value="1"/>
</dbReference>
<dbReference type="Pfam" id="PF13193">
    <property type="entry name" value="AMP-binding_C"/>
    <property type="match status" value="1"/>
</dbReference>
<keyword evidence="3" id="KW-0436">Ligase</keyword>
<dbReference type="AlphaFoldDB" id="A0A4U6QEX9"/>
<dbReference type="GO" id="GO:0008756">
    <property type="term" value="F:o-succinylbenzoate-CoA ligase activity"/>
    <property type="evidence" value="ECO:0007669"/>
    <property type="project" value="UniProtKB-EC"/>
</dbReference>
<organism evidence="3 4">
    <name type="scientific">Nakamurella flava</name>
    <dbReference type="NCBI Taxonomy" id="2576308"/>
    <lineage>
        <taxon>Bacteria</taxon>
        <taxon>Bacillati</taxon>
        <taxon>Actinomycetota</taxon>
        <taxon>Actinomycetes</taxon>
        <taxon>Nakamurellales</taxon>
        <taxon>Nakamurellaceae</taxon>
        <taxon>Nakamurella</taxon>
    </lineage>
</organism>
<gene>
    <name evidence="3" type="ORF">FDO65_13665</name>
</gene>
<name>A0A4U6QEX9_9ACTN</name>
<dbReference type="OrthoDB" id="9803968at2"/>
<evidence type="ECO:0000259" key="2">
    <source>
        <dbReference type="Pfam" id="PF13193"/>
    </source>
</evidence>
<dbReference type="InterPro" id="IPR042099">
    <property type="entry name" value="ANL_N_sf"/>
</dbReference>
<dbReference type="SUPFAM" id="SSF56801">
    <property type="entry name" value="Acetyl-CoA synthetase-like"/>
    <property type="match status" value="1"/>
</dbReference>
<evidence type="ECO:0000313" key="3">
    <source>
        <dbReference type="EMBL" id="TKV58582.1"/>
    </source>
</evidence>
<feature type="domain" description="AMP-dependent synthetase/ligase" evidence="1">
    <location>
        <begin position="66"/>
        <end position="270"/>
    </location>
</feature>